<feature type="domain" description="MOSC" evidence="1">
    <location>
        <begin position="110"/>
        <end position="251"/>
    </location>
</feature>
<name>A0A126UWU4_9RHOB</name>
<dbReference type="InterPro" id="IPR005303">
    <property type="entry name" value="MOCOS_middle"/>
</dbReference>
<sequence>MNHSAPFVAQIWRHPIKAHGAEHLECVDLLAGKTLPWDRVWAVPHSAAKTDGGTWVSCRNFTRGASYPSLMAIDAQFDSKSEEITLSHPDRENIQFRPDDNPAAFLEWVTPLLPPERPAPTGLLRATAQGLTDQSKPWVSILNLASLRALSDKLGTTLDPRRFRGNFWIDGLPAWAEREWIGQKVSFGSVELDVTQHITRCRATEVDPETGLRDVDTLGALHENWDHRDFGVFAQVSTGGTVTIGDTVEIAI</sequence>
<keyword evidence="3" id="KW-1185">Reference proteome</keyword>
<dbReference type="Pfam" id="PF03473">
    <property type="entry name" value="MOSC"/>
    <property type="match status" value="1"/>
</dbReference>
<dbReference type="SUPFAM" id="SSF50800">
    <property type="entry name" value="PK beta-barrel domain-like"/>
    <property type="match status" value="1"/>
</dbReference>
<dbReference type="InterPro" id="IPR052716">
    <property type="entry name" value="MOSC_domain"/>
</dbReference>
<dbReference type="PANTHER" id="PTHR36930">
    <property type="entry name" value="METAL-SULFUR CLUSTER BIOSYNTHESIS PROTEINS YUAD-RELATED"/>
    <property type="match status" value="1"/>
</dbReference>
<dbReference type="EMBL" id="CP014327">
    <property type="protein sequence ID" value="AML50552.1"/>
    <property type="molecule type" value="Genomic_DNA"/>
</dbReference>
<evidence type="ECO:0000313" key="3">
    <source>
        <dbReference type="Proteomes" id="UP000070371"/>
    </source>
</evidence>
<dbReference type="AlphaFoldDB" id="A0A126UWU4"/>
<dbReference type="RefSeq" id="WP_052275084.1">
    <property type="nucleotide sequence ID" value="NZ_CP014327.1"/>
</dbReference>
<dbReference type="InterPro" id="IPR011037">
    <property type="entry name" value="Pyrv_Knase-like_insert_dom_sf"/>
</dbReference>
<dbReference type="KEGG" id="hat:RC74_04055"/>
<dbReference type="PROSITE" id="PS51340">
    <property type="entry name" value="MOSC"/>
    <property type="match status" value="1"/>
</dbReference>
<reference evidence="2 3" key="1">
    <citation type="submission" date="2016-02" db="EMBL/GenBank/DDBJ databases">
        <title>Complete genome sequence of Halocynthiibacter arcticus PAMC 20958t from arctic marine sediment.</title>
        <authorList>
            <person name="Lee Y.M."/>
            <person name="Baek K."/>
            <person name="Lee H.K."/>
            <person name="Shin S.C."/>
        </authorList>
    </citation>
    <scope>NUCLEOTIDE SEQUENCE [LARGE SCALE GENOMIC DNA]</scope>
    <source>
        <strain evidence="2">PAMC 20958</strain>
    </source>
</reference>
<dbReference type="Proteomes" id="UP000070371">
    <property type="component" value="Chromosome"/>
</dbReference>
<dbReference type="OrthoDB" id="581532at2"/>
<protein>
    <submittedName>
        <fullName evidence="2">Molybdenum cofactor biosysynthesis protein</fullName>
    </submittedName>
</protein>
<proteinExistence type="predicted"/>
<accession>A0A126UWU4</accession>
<dbReference type="Pfam" id="PF03476">
    <property type="entry name" value="MOSC_N"/>
    <property type="match status" value="1"/>
</dbReference>
<dbReference type="GO" id="GO:0030151">
    <property type="term" value="F:molybdenum ion binding"/>
    <property type="evidence" value="ECO:0007669"/>
    <property type="project" value="InterPro"/>
</dbReference>
<dbReference type="GO" id="GO:0003824">
    <property type="term" value="F:catalytic activity"/>
    <property type="evidence" value="ECO:0007669"/>
    <property type="project" value="InterPro"/>
</dbReference>
<dbReference type="InterPro" id="IPR005302">
    <property type="entry name" value="MoCF_Sase_C"/>
</dbReference>
<evidence type="ECO:0000259" key="1">
    <source>
        <dbReference type="PROSITE" id="PS51340"/>
    </source>
</evidence>
<dbReference type="GO" id="GO:0030170">
    <property type="term" value="F:pyridoxal phosphate binding"/>
    <property type="evidence" value="ECO:0007669"/>
    <property type="project" value="InterPro"/>
</dbReference>
<gene>
    <name evidence="2" type="ORF">RC74_04055</name>
</gene>
<organism evidence="2 3">
    <name type="scientific">Falsihalocynthiibacter arcticus</name>
    <dbReference type="NCBI Taxonomy" id="1579316"/>
    <lineage>
        <taxon>Bacteria</taxon>
        <taxon>Pseudomonadati</taxon>
        <taxon>Pseudomonadota</taxon>
        <taxon>Alphaproteobacteria</taxon>
        <taxon>Rhodobacterales</taxon>
        <taxon>Roseobacteraceae</taxon>
        <taxon>Falsihalocynthiibacter</taxon>
    </lineage>
</organism>
<dbReference type="STRING" id="1579316.RC74_04055"/>
<evidence type="ECO:0000313" key="2">
    <source>
        <dbReference type="EMBL" id="AML50552.1"/>
    </source>
</evidence>
<dbReference type="Gene3D" id="2.40.33.20">
    <property type="entry name" value="PK beta-barrel domain-like"/>
    <property type="match status" value="1"/>
</dbReference>
<dbReference type="PANTHER" id="PTHR36930:SF1">
    <property type="entry name" value="MOSC DOMAIN-CONTAINING PROTEIN"/>
    <property type="match status" value="1"/>
</dbReference>